<dbReference type="AlphaFoldDB" id="A0A7J9ICA5"/>
<organism evidence="1 2">
    <name type="scientific">Gossypium harknessii</name>
    <dbReference type="NCBI Taxonomy" id="34285"/>
    <lineage>
        <taxon>Eukaryota</taxon>
        <taxon>Viridiplantae</taxon>
        <taxon>Streptophyta</taxon>
        <taxon>Embryophyta</taxon>
        <taxon>Tracheophyta</taxon>
        <taxon>Spermatophyta</taxon>
        <taxon>Magnoliopsida</taxon>
        <taxon>eudicotyledons</taxon>
        <taxon>Gunneridae</taxon>
        <taxon>Pentapetalae</taxon>
        <taxon>rosids</taxon>
        <taxon>malvids</taxon>
        <taxon>Malvales</taxon>
        <taxon>Malvaceae</taxon>
        <taxon>Malvoideae</taxon>
        <taxon>Gossypium</taxon>
    </lineage>
</organism>
<dbReference type="Proteomes" id="UP000593560">
    <property type="component" value="Unassembled WGS sequence"/>
</dbReference>
<sequence length="55" mass="6263">MGLNLVTMMGDSKTIINKCKTEVRDKSILGAIIDDIQSNKTRKNCFSIHPKNRER</sequence>
<reference evidence="1 2" key="1">
    <citation type="journal article" date="2019" name="Genome Biol. Evol.">
        <title>Insights into the evolution of the New World diploid cottons (Gossypium, subgenus Houzingenia) based on genome sequencing.</title>
        <authorList>
            <person name="Grover C.E."/>
            <person name="Arick M.A. 2nd"/>
            <person name="Thrash A."/>
            <person name="Conover J.L."/>
            <person name="Sanders W.S."/>
            <person name="Peterson D.G."/>
            <person name="Frelichowski J.E."/>
            <person name="Scheffler J.A."/>
            <person name="Scheffler B.E."/>
            <person name="Wendel J.F."/>
        </authorList>
    </citation>
    <scope>NUCLEOTIDE SEQUENCE [LARGE SCALE GENOMIC DNA]</scope>
    <source>
        <strain evidence="1">0</strain>
        <tissue evidence="1">Leaf</tissue>
    </source>
</reference>
<gene>
    <name evidence="1" type="ORF">Gohar_022199</name>
</gene>
<keyword evidence="2" id="KW-1185">Reference proteome</keyword>
<evidence type="ECO:0008006" key="3">
    <source>
        <dbReference type="Google" id="ProtNLM"/>
    </source>
</evidence>
<protein>
    <recommendedName>
        <fullName evidence="3">RNase H type-1 domain-containing protein</fullName>
    </recommendedName>
</protein>
<comment type="caution">
    <text evidence="1">The sequence shown here is derived from an EMBL/GenBank/DDBJ whole genome shotgun (WGS) entry which is preliminary data.</text>
</comment>
<dbReference type="EMBL" id="JABFAD010331328">
    <property type="protein sequence ID" value="MBA0819761.1"/>
    <property type="molecule type" value="Genomic_DNA"/>
</dbReference>
<proteinExistence type="predicted"/>
<evidence type="ECO:0000313" key="1">
    <source>
        <dbReference type="EMBL" id="MBA0819761.1"/>
    </source>
</evidence>
<evidence type="ECO:0000313" key="2">
    <source>
        <dbReference type="Proteomes" id="UP000593560"/>
    </source>
</evidence>
<accession>A0A7J9ICA5</accession>
<name>A0A7J9ICA5_9ROSI</name>